<sequence length="243" mass="28198">MNFYFCRLPPYTIRANVSTVSSCRPHSRQRRMRTFSFPSARVSMTPILPPQFEEVYISQITAASSLFQASSPLLNQRPHFLAQNQRNGYFSKMAHELEKIEEAKFFLSKLREAIAADKLHEVKYYASAFSSAACSAYEYANKDYKEKKRKPTNDLFYLFNNFRNTNIHERPAPFSKNCTVLAGSFCLNKSSGEVSYTEPDIKNTSRYYIEDWQGEEDLESLCVICLEKLENFLKEKNKIPPPR</sequence>
<dbReference type="AlphaFoldDB" id="I2Q565"/>
<name>I2Q565_9BACT</name>
<reference evidence="1" key="1">
    <citation type="submission" date="2011-11" db="EMBL/GenBank/DDBJ databases">
        <title>Improved High-Quality Draft sequence of Desulfovibrio sp. U5L.</title>
        <authorList>
            <consortium name="US DOE Joint Genome Institute"/>
            <person name="Lucas S."/>
            <person name="Han J."/>
            <person name="Lapidus A."/>
            <person name="Cheng J.-F."/>
            <person name="Goodwin L."/>
            <person name="Pitluck S."/>
            <person name="Peters L."/>
            <person name="Ovchinnikova G."/>
            <person name="Held B."/>
            <person name="Detter J.C."/>
            <person name="Han C."/>
            <person name="Tapia R."/>
            <person name="Land M."/>
            <person name="Hauser L."/>
            <person name="Kyrpides N."/>
            <person name="Ivanova N."/>
            <person name="Pagani I."/>
            <person name="Gabster J."/>
            <person name="Walker C."/>
            <person name="Stolyar S."/>
            <person name="Stahl D."/>
            <person name="Arkin A."/>
            <person name="Dehal P."/>
            <person name="Hazen T."/>
            <person name="Woyke T."/>
        </authorList>
    </citation>
    <scope>NUCLEOTIDE SEQUENCE [LARGE SCALE GENOMIC DNA]</scope>
    <source>
        <strain evidence="1">U5L</strain>
    </source>
</reference>
<accession>I2Q565</accession>
<evidence type="ECO:0008006" key="2">
    <source>
        <dbReference type="Google" id="ProtNLM"/>
    </source>
</evidence>
<dbReference type="EMBL" id="JH600068">
    <property type="protein sequence ID" value="EIG54921.1"/>
    <property type="molecule type" value="Genomic_DNA"/>
</dbReference>
<organism evidence="1">
    <name type="scientific">Desulfovibrio sp. U5L</name>
    <dbReference type="NCBI Taxonomy" id="596152"/>
    <lineage>
        <taxon>Bacteria</taxon>
        <taxon>Pseudomonadati</taxon>
        <taxon>Thermodesulfobacteriota</taxon>
        <taxon>Desulfovibrionia</taxon>
        <taxon>Desulfovibrionales</taxon>
        <taxon>Desulfovibrionaceae</taxon>
        <taxon>Desulfovibrio</taxon>
    </lineage>
</organism>
<proteinExistence type="predicted"/>
<gene>
    <name evidence="1" type="ORF">DesU5LDRAFT_3288</name>
</gene>
<protein>
    <recommendedName>
        <fullName evidence="2">HEPN domain-containing protein</fullName>
    </recommendedName>
</protein>
<dbReference type="HOGENOM" id="CLU_1141156_0_0_7"/>
<evidence type="ECO:0000313" key="1">
    <source>
        <dbReference type="EMBL" id="EIG54921.1"/>
    </source>
</evidence>